<dbReference type="SUPFAM" id="SSF51161">
    <property type="entry name" value="Trimeric LpxA-like enzymes"/>
    <property type="match status" value="1"/>
</dbReference>
<dbReference type="GO" id="GO:0042073">
    <property type="term" value="P:intraciliary transport"/>
    <property type="evidence" value="ECO:0007669"/>
    <property type="project" value="InterPro"/>
</dbReference>
<dbReference type="GO" id="GO:0005929">
    <property type="term" value="C:cilium"/>
    <property type="evidence" value="ECO:0007669"/>
    <property type="project" value="GOC"/>
</dbReference>
<dbReference type="Gene3D" id="2.160.10.10">
    <property type="entry name" value="Hexapeptide repeat proteins"/>
    <property type="match status" value="1"/>
</dbReference>
<protein>
    <submittedName>
        <fullName evidence="2">Uncharacterized protein</fullName>
    </submittedName>
</protein>
<dbReference type="SUPFAM" id="SSF50978">
    <property type="entry name" value="WD40 repeat-like"/>
    <property type="match status" value="1"/>
</dbReference>
<dbReference type="InterPro" id="IPR042505">
    <property type="entry name" value="DYNC2I1"/>
</dbReference>
<feature type="compositionally biased region" description="Polar residues" evidence="1">
    <location>
        <begin position="177"/>
        <end position="193"/>
    </location>
</feature>
<dbReference type="PANTHER" id="PTHR16022:SF0">
    <property type="entry name" value="CYTOPLASMIC DYNEIN 2 INTERMEDIATE CHAIN 1"/>
    <property type="match status" value="1"/>
</dbReference>
<organism evidence="2 3">
    <name type="scientific">Planoprotostelium fungivorum</name>
    <dbReference type="NCBI Taxonomy" id="1890364"/>
    <lineage>
        <taxon>Eukaryota</taxon>
        <taxon>Amoebozoa</taxon>
        <taxon>Evosea</taxon>
        <taxon>Variosea</taxon>
        <taxon>Cavosteliida</taxon>
        <taxon>Cavosteliaceae</taxon>
        <taxon>Planoprotostelium</taxon>
    </lineage>
</organism>
<dbReference type="InterPro" id="IPR015943">
    <property type="entry name" value="WD40/YVTN_repeat-like_dom_sf"/>
</dbReference>
<reference evidence="2 3" key="1">
    <citation type="journal article" date="2018" name="Genome Biol. Evol.">
        <title>Multiple Roots of Fruiting Body Formation in Amoebozoa.</title>
        <authorList>
            <person name="Hillmann F."/>
            <person name="Forbes G."/>
            <person name="Novohradska S."/>
            <person name="Ferling I."/>
            <person name="Riege K."/>
            <person name="Groth M."/>
            <person name="Westermann M."/>
            <person name="Marz M."/>
            <person name="Spaller T."/>
            <person name="Winckler T."/>
            <person name="Schaap P."/>
            <person name="Glockner G."/>
        </authorList>
    </citation>
    <scope>NUCLEOTIDE SEQUENCE [LARGE SCALE GENOMIC DNA]</scope>
    <source>
        <strain evidence="2 3">Jena</strain>
    </source>
</reference>
<proteinExistence type="predicted"/>
<dbReference type="Gene3D" id="2.130.10.10">
    <property type="entry name" value="YVTN repeat-like/Quinoprotein amine dehydrogenase"/>
    <property type="match status" value="1"/>
</dbReference>
<feature type="compositionally biased region" description="Basic residues" evidence="1">
    <location>
        <begin position="1"/>
        <end position="10"/>
    </location>
</feature>
<dbReference type="STRING" id="1890364.A0A2P6MTQ6"/>
<dbReference type="Proteomes" id="UP000241769">
    <property type="component" value="Unassembled WGS sequence"/>
</dbReference>
<feature type="compositionally biased region" description="Acidic residues" evidence="1">
    <location>
        <begin position="141"/>
        <end position="167"/>
    </location>
</feature>
<dbReference type="GO" id="GO:0045504">
    <property type="term" value="F:dynein heavy chain binding"/>
    <property type="evidence" value="ECO:0007669"/>
    <property type="project" value="InterPro"/>
</dbReference>
<dbReference type="InterPro" id="IPR001680">
    <property type="entry name" value="WD40_rpt"/>
</dbReference>
<evidence type="ECO:0000313" key="3">
    <source>
        <dbReference type="Proteomes" id="UP000241769"/>
    </source>
</evidence>
<dbReference type="InterPro" id="IPR036322">
    <property type="entry name" value="WD40_repeat_dom_sf"/>
</dbReference>
<dbReference type="SMART" id="SM00320">
    <property type="entry name" value="WD40"/>
    <property type="match status" value="3"/>
</dbReference>
<evidence type="ECO:0000313" key="2">
    <source>
        <dbReference type="EMBL" id="PRP75064.1"/>
    </source>
</evidence>
<sequence>MSEKKPRKKKEITEEGGEEAPKKKSTKKKDKKEDVVIDEVTEDKPKKKKKAKATDDTAPVADPAEGGEKKKKKKSSKTAEDAAADDEAPKKKKKKKKDSESAPAEDTEEKPKKSKKKSKAEPVAVETAPPRIVPRETPKVEEEESYEDDYEKDDFENYEEEFEEETIDLSTQEEKTSSQVLQKTVEGSPSSQQKMAKAAKAEPLLQRRYIDPAELKKIEEAQKRLQRGAEILSLIELDVASIEIVDIPPLTEYQLFIRNFGNSNSTQSHTQTNEDVCFVEVQTDDIETDEKSVQFPDDIGFSGGSSANDRDRDPLQTYNDRTRLAAFLLPASEVIENLLEENLMDNTAKKATFTSGYAFADQYINLDPPRYLTNCPVKKPYLKGRSVLCLYNLNAPTHPTKILLSESEPSSCQFNPENPQIVVASTSSGTVLAWDLNEFSSLHQHVAIGGEMVELRRPTYTTESLFYDNHTNPIIKMVAIERQKNNVEATNTALTLATVDEQGEVNIWLLMQLGESERAAIESDYGLSIGGKFKLQKSNTLRIRDPNQDLGIIRREGNAMRCLDISFFSNDNNQFIVSTDVGQIIRGVRFGQVDFSLPSHSKPGFATRVSAVDFSPFDPSLFLAAMDDTTVALFSVHTAAPLYVWEAEKSKKSSILSVAWSRTRSTVFYATTATQIYVWDISANETSPAVSEPFSAKKSPVTAMTLSRGRNSSVSFAHQDGHVEIHYLSSKYSQSNGNAIEDFTEKIPLYCVQLGRSQIQSLVIVYHGNQCYAEHRTYDLQEESSFEDNCVIRPSHKKLKGYVQIQPTSTSNRDLRGIAFFPVSVGDFVHVDEEAVVGAASVGSYVHIGKGAVVSSRCVLKDCCYIEDGTVLPPDTVVPPFSIMAGCPGRIVGELPECFEETQKQKQWARMESMQWAVAK</sequence>
<comment type="caution">
    <text evidence="2">The sequence shown here is derived from an EMBL/GenBank/DDBJ whole genome shotgun (WGS) entry which is preliminary data.</text>
</comment>
<dbReference type="GO" id="GO:0005868">
    <property type="term" value="C:cytoplasmic dynein complex"/>
    <property type="evidence" value="ECO:0007669"/>
    <property type="project" value="InterPro"/>
</dbReference>
<keyword evidence="3" id="KW-1185">Reference proteome</keyword>
<dbReference type="GO" id="GO:0045503">
    <property type="term" value="F:dynein light chain binding"/>
    <property type="evidence" value="ECO:0007669"/>
    <property type="project" value="InterPro"/>
</dbReference>
<dbReference type="InterPro" id="IPR011004">
    <property type="entry name" value="Trimer_LpxA-like_sf"/>
</dbReference>
<dbReference type="PANTHER" id="PTHR16022">
    <property type="entry name" value="WD REPEAT DOMAIN 60"/>
    <property type="match status" value="1"/>
</dbReference>
<feature type="region of interest" description="Disordered" evidence="1">
    <location>
        <begin position="292"/>
        <end position="315"/>
    </location>
</feature>
<accession>A0A2P6MTQ6</accession>
<name>A0A2P6MTQ6_9EUKA</name>
<dbReference type="EMBL" id="MDYQ01000419">
    <property type="protein sequence ID" value="PRP75064.1"/>
    <property type="molecule type" value="Genomic_DNA"/>
</dbReference>
<feature type="region of interest" description="Disordered" evidence="1">
    <location>
        <begin position="1"/>
        <end position="200"/>
    </location>
</feature>
<evidence type="ECO:0000256" key="1">
    <source>
        <dbReference type="SAM" id="MobiDB-lite"/>
    </source>
</evidence>
<dbReference type="AlphaFoldDB" id="A0A2P6MTQ6"/>
<gene>
    <name evidence="2" type="ORF">PROFUN_03900</name>
</gene>
<dbReference type="OrthoDB" id="417208at2759"/>
<dbReference type="InParanoid" id="A0A2P6MTQ6"/>
<dbReference type="Pfam" id="PF21711">
    <property type="entry name" value="DCTN5"/>
    <property type="match status" value="1"/>
</dbReference>